<gene>
    <name evidence="8" type="ORF">MAR_034127</name>
</gene>
<evidence type="ECO:0000256" key="5">
    <source>
        <dbReference type="ARBA" id="ARBA00023136"/>
    </source>
</evidence>
<keyword evidence="9" id="KW-1185">Reference proteome</keyword>
<reference evidence="8" key="1">
    <citation type="submission" date="2022-11" db="EMBL/GenBank/DDBJ databases">
        <title>Centuries of genome instability and evolution in soft-shell clam transmissible cancer (bioRxiv).</title>
        <authorList>
            <person name="Hart S.F.M."/>
            <person name="Yonemitsu M.A."/>
            <person name="Giersch R.M."/>
            <person name="Beal B.F."/>
            <person name="Arriagada G."/>
            <person name="Davis B.W."/>
            <person name="Ostrander E.A."/>
            <person name="Goff S.P."/>
            <person name="Metzger M.J."/>
        </authorList>
    </citation>
    <scope>NUCLEOTIDE SEQUENCE</scope>
    <source>
        <strain evidence="8">MELC-2E11</strain>
        <tissue evidence="8">Siphon/mantle</tissue>
    </source>
</reference>
<feature type="compositionally biased region" description="Acidic residues" evidence="6">
    <location>
        <begin position="49"/>
        <end position="61"/>
    </location>
</feature>
<name>A0ABY7GAZ8_MYAAR</name>
<dbReference type="Pfam" id="PF14778">
    <property type="entry name" value="ODR4-like"/>
    <property type="match status" value="1"/>
</dbReference>
<comment type="similarity">
    <text evidence="2">Belongs to the ODR-4 family.</text>
</comment>
<keyword evidence="3 7" id="KW-0812">Transmembrane</keyword>
<dbReference type="Proteomes" id="UP001164746">
    <property type="component" value="Chromosome 17"/>
</dbReference>
<feature type="region of interest" description="Disordered" evidence="6">
    <location>
        <begin position="49"/>
        <end position="81"/>
    </location>
</feature>
<proteinExistence type="inferred from homology"/>
<dbReference type="EMBL" id="CP111028">
    <property type="protein sequence ID" value="WAR31585.1"/>
    <property type="molecule type" value="Genomic_DNA"/>
</dbReference>
<dbReference type="PANTHER" id="PTHR33966:SF1">
    <property type="entry name" value="PROTEIN ODR-4 HOMOLOG"/>
    <property type="match status" value="1"/>
</dbReference>
<evidence type="ECO:0000256" key="3">
    <source>
        <dbReference type="ARBA" id="ARBA00022692"/>
    </source>
</evidence>
<evidence type="ECO:0000256" key="6">
    <source>
        <dbReference type="SAM" id="MobiDB-lite"/>
    </source>
</evidence>
<comment type="subcellular location">
    <subcellularLocation>
        <location evidence="1">Membrane</location>
    </subcellularLocation>
</comment>
<evidence type="ECO:0000256" key="1">
    <source>
        <dbReference type="ARBA" id="ARBA00004370"/>
    </source>
</evidence>
<evidence type="ECO:0000256" key="2">
    <source>
        <dbReference type="ARBA" id="ARBA00010131"/>
    </source>
</evidence>
<organism evidence="8 9">
    <name type="scientific">Mya arenaria</name>
    <name type="common">Soft-shell clam</name>
    <dbReference type="NCBI Taxonomy" id="6604"/>
    <lineage>
        <taxon>Eukaryota</taxon>
        <taxon>Metazoa</taxon>
        <taxon>Spiralia</taxon>
        <taxon>Lophotrochozoa</taxon>
        <taxon>Mollusca</taxon>
        <taxon>Bivalvia</taxon>
        <taxon>Autobranchia</taxon>
        <taxon>Heteroconchia</taxon>
        <taxon>Euheterodonta</taxon>
        <taxon>Imparidentia</taxon>
        <taxon>Neoheterodontei</taxon>
        <taxon>Myida</taxon>
        <taxon>Myoidea</taxon>
        <taxon>Myidae</taxon>
        <taxon>Mya</taxon>
    </lineage>
</organism>
<protein>
    <submittedName>
        <fullName evidence="8">ODR4-like protein</fullName>
    </submittedName>
</protein>
<keyword evidence="5 7" id="KW-0472">Membrane</keyword>
<evidence type="ECO:0000313" key="9">
    <source>
        <dbReference type="Proteomes" id="UP001164746"/>
    </source>
</evidence>
<evidence type="ECO:0000256" key="4">
    <source>
        <dbReference type="ARBA" id="ARBA00022989"/>
    </source>
</evidence>
<keyword evidence="4 7" id="KW-1133">Transmembrane helix</keyword>
<evidence type="ECO:0000313" key="8">
    <source>
        <dbReference type="EMBL" id="WAR31585.1"/>
    </source>
</evidence>
<dbReference type="PANTHER" id="PTHR33966">
    <property type="entry name" value="PROTEIN ODR-4 HOMOLOG"/>
    <property type="match status" value="1"/>
</dbReference>
<evidence type="ECO:0000256" key="7">
    <source>
        <dbReference type="SAM" id="Phobius"/>
    </source>
</evidence>
<sequence length="448" mass="49616">MGRTILADERIQAYVENLLQSKTWFLGVIIGKLTSQKDFAVHLVRTPEPLDDQASSDDDEAATVSERKKRRRSQTKPSELGDMQVEQWAATHARQVTMMLPGGLNVIGIFAVAPPAMMQAAQSKLRQVLFAIQKQEKKSQMSELGDSIGDRILLQICSSTRKPAEWKTQGGQERWQRLETQMAVNIPLNIAQTSRQTGLAKQIQVGLQPYIGRVCTSLILVDDSLRQEVDALDQSTEKRGKSRDKVTTENQSAHKCSVLLKQGTSGDVPEPSVKVCSTQLVIKGTLHGRAYVTSKATVADAQNSMRTDIVRSVLSRCELLSDDIQVVEEDVESHEVYSTPRRVFFPLPGTSLQLCDYMFQDEKASEVKGRVRELLDLKLEDDDLDFTHERPPTEEDCSQLVATETESGEVKGDNSNGAPGMKYYMMAGIGAVTAFLAAGLSYIYGQDT</sequence>
<feature type="transmembrane region" description="Helical" evidence="7">
    <location>
        <begin position="423"/>
        <end position="444"/>
    </location>
</feature>
<accession>A0ABY7GAZ8</accession>
<dbReference type="InterPro" id="IPR029454">
    <property type="entry name" value="ODR-4-like"/>
</dbReference>